<dbReference type="PANTHER" id="PTHR48094:SF12">
    <property type="entry name" value="PARKINSON DISEASE PROTEIN 7 HOMOLOG"/>
    <property type="match status" value="1"/>
</dbReference>
<protein>
    <recommendedName>
        <fullName evidence="1">D-lactate dehydratase</fullName>
        <ecNumber evidence="1">4.2.1.130</ecNumber>
    </recommendedName>
</protein>
<dbReference type="InterPro" id="IPR050325">
    <property type="entry name" value="Prot/Nucl_acid_deglycase"/>
</dbReference>
<sequence length="186" mass="19914">MTKAIVFITNGTEEMEFTITYDSLVRAGFEVISVGVDIESIATCTRGVKITPDTLLTSLSDDDLRSYNIIVVPGGGPGANTLKSNSRIQDIFRHNFKANDRILGTICAGSLIIQSAGIAAGQPITSHPSVKDQLATQYAYSEEKVVVTDNLVSSRGPGTAFDFVLTLIELAAGKDKRQEVAAPMIF</sequence>
<dbReference type="EMBL" id="SPNW01000009">
    <property type="protein sequence ID" value="TIA91943.1"/>
    <property type="molecule type" value="Genomic_DNA"/>
</dbReference>
<dbReference type="InterPro" id="IPR006287">
    <property type="entry name" value="DJ-1"/>
</dbReference>
<dbReference type="GO" id="GO:0006979">
    <property type="term" value="P:response to oxidative stress"/>
    <property type="evidence" value="ECO:0007669"/>
    <property type="project" value="TreeGrafter"/>
</dbReference>
<dbReference type="AlphaFoldDB" id="A0A4V4LU42"/>
<dbReference type="SUPFAM" id="SSF52317">
    <property type="entry name" value="Class I glutamine amidotransferase-like"/>
    <property type="match status" value="1"/>
</dbReference>
<evidence type="ECO:0000313" key="4">
    <source>
        <dbReference type="EMBL" id="TIA91943.1"/>
    </source>
</evidence>
<dbReference type="GO" id="GO:1903189">
    <property type="term" value="P:glyoxal metabolic process"/>
    <property type="evidence" value="ECO:0007669"/>
    <property type="project" value="TreeGrafter"/>
</dbReference>
<dbReference type="InterPro" id="IPR002818">
    <property type="entry name" value="DJ-1/PfpI"/>
</dbReference>
<dbReference type="Proteomes" id="UP000310189">
    <property type="component" value="Unassembled WGS sequence"/>
</dbReference>
<proteinExistence type="predicted"/>
<dbReference type="Pfam" id="PF01965">
    <property type="entry name" value="DJ-1_PfpI"/>
    <property type="match status" value="1"/>
</dbReference>
<comment type="catalytic activity">
    <reaction evidence="2">
        <text>methylglyoxal + H2O = (R)-lactate + H(+)</text>
        <dbReference type="Rhea" id="RHEA:27754"/>
        <dbReference type="ChEBI" id="CHEBI:15377"/>
        <dbReference type="ChEBI" id="CHEBI:15378"/>
        <dbReference type="ChEBI" id="CHEBI:16004"/>
        <dbReference type="ChEBI" id="CHEBI:17158"/>
        <dbReference type="EC" id="4.2.1.130"/>
    </reaction>
</comment>
<evidence type="ECO:0000256" key="2">
    <source>
        <dbReference type="ARBA" id="ARBA00048082"/>
    </source>
</evidence>
<dbReference type="GO" id="GO:0019172">
    <property type="term" value="F:glyoxalase III activity"/>
    <property type="evidence" value="ECO:0007669"/>
    <property type="project" value="UniProtKB-EC"/>
</dbReference>
<comment type="caution">
    <text evidence="4">The sequence shown here is derived from an EMBL/GenBank/DDBJ whole genome shotgun (WGS) entry which is preliminary data.</text>
</comment>
<accession>A0A4V4LU42</accession>
<feature type="domain" description="DJ-1/PfpI" evidence="3">
    <location>
        <begin position="3"/>
        <end position="169"/>
    </location>
</feature>
<dbReference type="CDD" id="cd03135">
    <property type="entry name" value="GATase1_DJ-1"/>
    <property type="match status" value="1"/>
</dbReference>
<name>A0A4V4LU42_9BASI</name>
<gene>
    <name evidence="4" type="ORF">E3P99_00858</name>
</gene>
<organism evidence="4 5">
    <name type="scientific">Wallemia hederae</name>
    <dbReference type="NCBI Taxonomy" id="1540922"/>
    <lineage>
        <taxon>Eukaryota</taxon>
        <taxon>Fungi</taxon>
        <taxon>Dikarya</taxon>
        <taxon>Basidiomycota</taxon>
        <taxon>Wallemiomycotina</taxon>
        <taxon>Wallemiomycetes</taxon>
        <taxon>Wallemiales</taxon>
        <taxon>Wallemiaceae</taxon>
        <taxon>Wallemia</taxon>
    </lineage>
</organism>
<dbReference type="InterPro" id="IPR029062">
    <property type="entry name" value="Class_I_gatase-like"/>
</dbReference>
<dbReference type="EC" id="4.2.1.130" evidence="1"/>
<reference evidence="4 5" key="1">
    <citation type="submission" date="2019-03" db="EMBL/GenBank/DDBJ databases">
        <title>Sequencing 23 genomes of Wallemia ichthyophaga.</title>
        <authorList>
            <person name="Gostincar C."/>
        </authorList>
    </citation>
    <scope>NUCLEOTIDE SEQUENCE [LARGE SCALE GENOMIC DNA]</scope>
    <source>
        <strain evidence="4 5">EXF-5753</strain>
    </source>
</reference>
<evidence type="ECO:0000256" key="1">
    <source>
        <dbReference type="ARBA" id="ARBA00013134"/>
    </source>
</evidence>
<dbReference type="PANTHER" id="PTHR48094">
    <property type="entry name" value="PROTEIN/NUCLEIC ACID DEGLYCASE DJ-1-RELATED"/>
    <property type="match status" value="1"/>
</dbReference>
<keyword evidence="5" id="KW-1185">Reference proteome</keyword>
<dbReference type="OrthoDB" id="543156at2759"/>
<evidence type="ECO:0000313" key="5">
    <source>
        <dbReference type="Proteomes" id="UP000310189"/>
    </source>
</evidence>
<evidence type="ECO:0000259" key="3">
    <source>
        <dbReference type="Pfam" id="PF01965"/>
    </source>
</evidence>
<dbReference type="GO" id="GO:0005739">
    <property type="term" value="C:mitochondrion"/>
    <property type="evidence" value="ECO:0007669"/>
    <property type="project" value="TreeGrafter"/>
</dbReference>
<dbReference type="GO" id="GO:0005634">
    <property type="term" value="C:nucleus"/>
    <property type="evidence" value="ECO:0007669"/>
    <property type="project" value="TreeGrafter"/>
</dbReference>
<dbReference type="NCBIfam" id="TIGR01383">
    <property type="entry name" value="not_thiJ"/>
    <property type="match status" value="1"/>
</dbReference>
<dbReference type="Gene3D" id="3.40.50.880">
    <property type="match status" value="1"/>
</dbReference>